<evidence type="ECO:0000313" key="3">
    <source>
        <dbReference type="Proteomes" id="UP000067399"/>
    </source>
</evidence>
<organism evidence="2 3">
    <name type="scientific">endosymbiont of Bathymodiolus septemdierum str. Myojin knoll</name>
    <dbReference type="NCBI Taxonomy" id="1303921"/>
    <lineage>
        <taxon>Bacteria</taxon>
        <taxon>Pseudomonadati</taxon>
        <taxon>Pseudomonadota</taxon>
        <taxon>Gammaproteobacteria</taxon>
        <taxon>sulfur-oxidizing symbionts</taxon>
    </lineage>
</organism>
<reference evidence="2 3" key="1">
    <citation type="journal article" date="2000" name="Mar. Ecol. Prog. Ser.">
        <title>Phylogenetic characterization of endosymbionts in three hydrothermal vent mussels: influence on host distributions.</title>
        <authorList>
            <person name="Fujiwara Y."/>
            <person name="Takai K."/>
            <person name="Uematsu K."/>
            <person name="Tsuchida S."/>
            <person name="Hunt J.C."/>
            <person name="Hashimoto J."/>
        </authorList>
    </citation>
    <scope>NUCLEOTIDE SEQUENCE [LARGE SCALE GENOMIC DNA]</scope>
    <source>
        <strain evidence="2 3">Myojin Knoll</strain>
    </source>
</reference>
<evidence type="ECO:0000313" key="2">
    <source>
        <dbReference type="EMBL" id="BAS68359.1"/>
    </source>
</evidence>
<protein>
    <submittedName>
        <fullName evidence="2">Uncharacterized protein</fullName>
    </submittedName>
</protein>
<keyword evidence="3" id="KW-1185">Reference proteome</keyword>
<gene>
    <name evidence="2" type="ORF">BSEPE_1378</name>
</gene>
<proteinExistence type="predicted"/>
<feature type="chain" id="PRO_5006014699" evidence="1">
    <location>
        <begin position="20"/>
        <end position="228"/>
    </location>
</feature>
<name>A0A0N7KBL6_9GAMM</name>
<keyword evidence="1" id="KW-0732">Signal</keyword>
<dbReference type="RefSeq" id="WP_066045517.1">
    <property type="nucleotide sequence ID" value="NZ_AP013042.1"/>
</dbReference>
<sequence length="228" mass="25224">MKKYLLGSILITLSISSIASDFACKVPVQSFGNIKKMTAGDFSPNVLFKDVKLSNTSVGYGPGADHQYELTIVNGVVYMARPGKDDEVMMRTILKEADGAAMLQIATPKAWKLYGEMDDIDSFNGLAFEMDDVVEEIECGENVLMPFKIIGYANSLTWSMDTENPRVVNSKNQSVEVVGLYNVNNKQKYFMVKGYNIHPHVLLTNLGEAGHLRNISLQAGAKLYLPQK</sequence>
<dbReference type="Proteomes" id="UP000067399">
    <property type="component" value="Chromosome"/>
</dbReference>
<dbReference type="STRING" id="1303921.BSEPE_1378"/>
<accession>A0A0N7KBL6</accession>
<feature type="signal peptide" evidence="1">
    <location>
        <begin position="1"/>
        <end position="19"/>
    </location>
</feature>
<reference evidence="2 3" key="2">
    <citation type="journal article" date="2016" name="ISME J.">
        <title>Heterogeneous composition of key metabolic gene clusters in a vent mussel symbiont population.</title>
        <authorList>
            <person name="Ikuta T."/>
            <person name="Takaki Y."/>
            <person name="Nagai Y."/>
            <person name="Shimamura S."/>
            <person name="Tsuda M."/>
            <person name="Kawagucci S."/>
            <person name="Aoki Y."/>
            <person name="Inoue K."/>
            <person name="Teruya M."/>
            <person name="Satou K."/>
            <person name="Teruya K."/>
            <person name="Shimoji M."/>
            <person name="Tamotsu H."/>
            <person name="Hirano T."/>
            <person name="Maruyama T."/>
            <person name="Yoshida T."/>
        </authorList>
    </citation>
    <scope>NUCLEOTIDE SEQUENCE [LARGE SCALE GENOMIC DNA]</scope>
    <source>
        <strain evidence="2 3">Myojin Knoll</strain>
    </source>
</reference>
<dbReference type="SUPFAM" id="SSF117856">
    <property type="entry name" value="AF0104/ALDC/Ptd012-like"/>
    <property type="match status" value="1"/>
</dbReference>
<dbReference type="AlphaFoldDB" id="A0A0N7KBL6"/>
<evidence type="ECO:0000256" key="1">
    <source>
        <dbReference type="SAM" id="SignalP"/>
    </source>
</evidence>
<dbReference type="KEGG" id="ebh:BSEPE_1378"/>
<dbReference type="EMBL" id="AP013042">
    <property type="protein sequence ID" value="BAS68359.1"/>
    <property type="molecule type" value="Genomic_DNA"/>
</dbReference>